<evidence type="ECO:0000256" key="2">
    <source>
        <dbReference type="ARBA" id="ARBA00006889"/>
    </source>
</evidence>
<dbReference type="InterPro" id="IPR022272">
    <property type="entry name" value="Lipocalin_CS"/>
</dbReference>
<dbReference type="InterPro" id="IPR002345">
    <property type="entry name" value="Lipocalin"/>
</dbReference>
<organism evidence="8 9">
    <name type="scientific">Chinchilla lanigera</name>
    <name type="common">Long-tailed chinchilla</name>
    <name type="synonym">Chinchilla villidera</name>
    <dbReference type="NCBI Taxonomy" id="34839"/>
    <lineage>
        <taxon>Eukaryota</taxon>
        <taxon>Metazoa</taxon>
        <taxon>Chordata</taxon>
        <taxon>Craniata</taxon>
        <taxon>Vertebrata</taxon>
        <taxon>Euteleostomi</taxon>
        <taxon>Mammalia</taxon>
        <taxon>Eutheria</taxon>
        <taxon>Euarchontoglires</taxon>
        <taxon>Glires</taxon>
        <taxon>Rodentia</taxon>
        <taxon>Hystricomorpha</taxon>
        <taxon>Chinchillidae</taxon>
        <taxon>Chinchilla</taxon>
    </lineage>
</organism>
<dbReference type="PROSITE" id="PS00213">
    <property type="entry name" value="LIPOCALIN"/>
    <property type="match status" value="1"/>
</dbReference>
<dbReference type="GeneTree" id="ENSGT01050000244868"/>
<dbReference type="RefSeq" id="XP_005406586.1">
    <property type="nucleotide sequence ID" value="XM_005406529.2"/>
</dbReference>
<protein>
    <submittedName>
        <fullName evidence="8">Male-specific submandibular salivary gland protein-like</fullName>
    </submittedName>
</protein>
<keyword evidence="3" id="KW-0964">Secreted</keyword>
<dbReference type="Proteomes" id="UP000694398">
    <property type="component" value="Unassembled WGS sequence"/>
</dbReference>
<dbReference type="InterPro" id="IPR012674">
    <property type="entry name" value="Calycin"/>
</dbReference>
<dbReference type="PRINTS" id="PR01173">
    <property type="entry name" value="ODORANTBNDNG"/>
</dbReference>
<dbReference type="Pfam" id="PF00061">
    <property type="entry name" value="Lipocalin"/>
    <property type="match status" value="1"/>
</dbReference>
<evidence type="ECO:0000259" key="7">
    <source>
        <dbReference type="Pfam" id="PF00061"/>
    </source>
</evidence>
<feature type="signal peptide" evidence="6">
    <location>
        <begin position="1"/>
        <end position="15"/>
    </location>
</feature>
<proteinExistence type="inferred from homology"/>
<name>A0A8C2UM26_CHILA</name>
<dbReference type="Gene3D" id="2.40.128.20">
    <property type="match status" value="1"/>
</dbReference>
<comment type="subcellular location">
    <subcellularLocation>
        <location evidence="1">Secreted</location>
    </subcellularLocation>
</comment>
<evidence type="ECO:0000313" key="8">
    <source>
        <dbReference type="Ensembl" id="ENSCLAP00000000408.1"/>
    </source>
</evidence>
<dbReference type="OMA" id="WHTISIA"/>
<keyword evidence="9" id="KW-1185">Reference proteome</keyword>
<dbReference type="InterPro" id="IPR000566">
    <property type="entry name" value="Lipocln_cytosolic_FA-bd_dom"/>
</dbReference>
<dbReference type="GeneID" id="102014805"/>
<keyword evidence="6" id="KW-0732">Signal</keyword>
<sequence length="170" mass="19303">MQLLLLAFAVGLVSAHDHIDPSEVSGDWRTISVAADNFEKIDEDGPMRMYFRQLQCHEECRKLAGRFYAKANGQCREFNRVAVLDEEKGVYVAEYAGKNIFKIIAQKDDVLAFLNQNIDEEGKETNMILVVGKRDSLTEEEKQKLVKVAEEKGIPKENIRHVAETDTCPE</sequence>
<dbReference type="GO" id="GO:0036094">
    <property type="term" value="F:small molecule binding"/>
    <property type="evidence" value="ECO:0007669"/>
    <property type="project" value="InterPro"/>
</dbReference>
<evidence type="ECO:0000256" key="5">
    <source>
        <dbReference type="RuleBase" id="RU003695"/>
    </source>
</evidence>
<dbReference type="SMR" id="A0A8C2UM26"/>
<feature type="chain" id="PRO_5034055011" evidence="6">
    <location>
        <begin position="16"/>
        <end position="170"/>
    </location>
</feature>
<evidence type="ECO:0000256" key="3">
    <source>
        <dbReference type="ARBA" id="ARBA00022525"/>
    </source>
</evidence>
<evidence type="ECO:0000256" key="4">
    <source>
        <dbReference type="ARBA" id="ARBA00023157"/>
    </source>
</evidence>
<accession>A0A8C2UM26</accession>
<dbReference type="SUPFAM" id="SSF50814">
    <property type="entry name" value="Lipocalins"/>
    <property type="match status" value="1"/>
</dbReference>
<dbReference type="GO" id="GO:0005549">
    <property type="term" value="F:odorant binding"/>
    <property type="evidence" value="ECO:0007669"/>
    <property type="project" value="TreeGrafter"/>
</dbReference>
<reference evidence="8" key="2">
    <citation type="submission" date="2025-09" db="UniProtKB">
        <authorList>
            <consortium name="Ensembl"/>
        </authorList>
    </citation>
    <scope>IDENTIFICATION</scope>
</reference>
<dbReference type="GO" id="GO:0005615">
    <property type="term" value="C:extracellular space"/>
    <property type="evidence" value="ECO:0007669"/>
    <property type="project" value="TreeGrafter"/>
</dbReference>
<gene>
    <name evidence="8" type="primary">LOC102014805</name>
</gene>
<dbReference type="Ensembl" id="ENSCLAT00000000437.1">
    <property type="protein sequence ID" value="ENSCLAP00000000408.1"/>
    <property type="gene ID" value="ENSCLAG00000000341.1"/>
</dbReference>
<comment type="similarity">
    <text evidence="2 5">Belongs to the calycin superfamily. Lipocalin family.</text>
</comment>
<evidence type="ECO:0000256" key="1">
    <source>
        <dbReference type="ARBA" id="ARBA00004613"/>
    </source>
</evidence>
<evidence type="ECO:0000256" key="6">
    <source>
        <dbReference type="SAM" id="SignalP"/>
    </source>
</evidence>
<dbReference type="OrthoDB" id="9450562at2759"/>
<keyword evidence="4" id="KW-1015">Disulfide bond</keyword>
<dbReference type="InterPro" id="IPR002448">
    <property type="entry name" value="OBP-like"/>
</dbReference>
<dbReference type="AlphaFoldDB" id="A0A8C2UM26"/>
<feature type="domain" description="Lipocalin/cytosolic fatty-acid binding" evidence="7">
    <location>
        <begin position="25"/>
        <end position="166"/>
    </location>
</feature>
<evidence type="ECO:0000313" key="9">
    <source>
        <dbReference type="Proteomes" id="UP000694398"/>
    </source>
</evidence>
<reference evidence="8" key="1">
    <citation type="submission" date="2025-08" db="UniProtKB">
        <authorList>
            <consortium name="Ensembl"/>
        </authorList>
    </citation>
    <scope>IDENTIFICATION</scope>
</reference>
<dbReference type="PANTHER" id="PTHR11430">
    <property type="entry name" value="LIPOCALIN"/>
    <property type="match status" value="1"/>
</dbReference>
<dbReference type="FunFam" id="2.40.128.20:FF:000008">
    <property type="entry name" value="Major urinary protein"/>
    <property type="match status" value="1"/>
</dbReference>
<dbReference type="PANTHER" id="PTHR11430:SF65">
    <property type="entry name" value="ODORANT-BINDING PROTEIN 1A-RELATED"/>
    <property type="match status" value="1"/>
</dbReference>